<comment type="caution">
    <text evidence="2">The sequence shown here is derived from an EMBL/GenBank/DDBJ whole genome shotgun (WGS) entry which is preliminary data.</text>
</comment>
<dbReference type="PROSITE" id="PS51257">
    <property type="entry name" value="PROKAR_LIPOPROTEIN"/>
    <property type="match status" value="1"/>
</dbReference>
<feature type="chain" id="PRO_5038496512" evidence="1">
    <location>
        <begin position="26"/>
        <end position="181"/>
    </location>
</feature>
<reference evidence="2 3" key="1">
    <citation type="submission" date="2020-08" db="EMBL/GenBank/DDBJ databases">
        <authorList>
            <person name="Liu C."/>
            <person name="Sun Q."/>
        </authorList>
    </citation>
    <scope>NUCLEOTIDE SEQUENCE [LARGE SCALE GENOMIC DNA]</scope>
    <source>
        <strain evidence="2 3">N22</strain>
    </source>
</reference>
<protein>
    <submittedName>
        <fullName evidence="2">Uncharacterized protein</fullName>
    </submittedName>
</protein>
<evidence type="ECO:0000256" key="1">
    <source>
        <dbReference type="SAM" id="SignalP"/>
    </source>
</evidence>
<dbReference type="EMBL" id="JACMSE010000003">
    <property type="protein sequence ID" value="MBC2888854.1"/>
    <property type="molecule type" value="Genomic_DNA"/>
</dbReference>
<organism evidence="2 3">
    <name type="scientific">Gordonibacter massiliensis</name>
    <name type="common">ex Traore et al. 2017</name>
    <dbReference type="NCBI Taxonomy" id="1841863"/>
    <lineage>
        <taxon>Bacteria</taxon>
        <taxon>Bacillati</taxon>
        <taxon>Actinomycetota</taxon>
        <taxon>Coriobacteriia</taxon>
        <taxon>Eggerthellales</taxon>
        <taxon>Eggerthellaceae</taxon>
        <taxon>Gordonibacter</taxon>
    </lineage>
</organism>
<evidence type="ECO:0000313" key="3">
    <source>
        <dbReference type="Proteomes" id="UP000587396"/>
    </source>
</evidence>
<feature type="signal peptide" evidence="1">
    <location>
        <begin position="1"/>
        <end position="25"/>
    </location>
</feature>
<dbReference type="Proteomes" id="UP000587396">
    <property type="component" value="Unassembled WGS sequence"/>
</dbReference>
<name>A0A842JBJ5_9ACTN</name>
<gene>
    <name evidence="2" type="ORF">H7313_05750</name>
</gene>
<dbReference type="RefSeq" id="WP_185904782.1">
    <property type="nucleotide sequence ID" value="NZ_JACMSE010000003.1"/>
</dbReference>
<dbReference type="AlphaFoldDB" id="A0A842JBJ5"/>
<proteinExistence type="predicted"/>
<evidence type="ECO:0000313" key="2">
    <source>
        <dbReference type="EMBL" id="MBC2888854.1"/>
    </source>
</evidence>
<keyword evidence="3" id="KW-1185">Reference proteome</keyword>
<accession>A0A842JBJ5</accession>
<keyword evidence="1" id="KW-0732">Signal</keyword>
<sequence>MMKKRKIVSALLFVAAVAVASLSFAGCASDVEDADNGTVEAQESYFTESDVQGAVNRVSSSYASGPIVDLSVSVDTGSRVVYLDVIAATDDVKIAEEAVEDVIRAVSVETAYCALSEADGRGDEQAIAAIESFVDSDDAYASGLGRLFETYGLNIHADNPDGTLALDGMRKAGEAGSVNWQ</sequence>